<gene>
    <name evidence="1" type="ORF">KIN20_004231</name>
</gene>
<evidence type="ECO:0000313" key="1">
    <source>
        <dbReference type="EMBL" id="KAJ1348838.1"/>
    </source>
</evidence>
<dbReference type="EMBL" id="JAHQIW010000567">
    <property type="protein sequence ID" value="KAJ1348838.1"/>
    <property type="molecule type" value="Genomic_DNA"/>
</dbReference>
<protein>
    <submittedName>
        <fullName evidence="1">Uncharacterized protein</fullName>
    </submittedName>
</protein>
<evidence type="ECO:0000313" key="2">
    <source>
        <dbReference type="Proteomes" id="UP001196413"/>
    </source>
</evidence>
<accession>A0AAD5QEA6</accession>
<keyword evidence="2" id="KW-1185">Reference proteome</keyword>
<name>A0AAD5QEA6_PARTN</name>
<comment type="caution">
    <text evidence="1">The sequence shown here is derived from an EMBL/GenBank/DDBJ whole genome shotgun (WGS) entry which is preliminary data.</text>
</comment>
<reference evidence="1" key="1">
    <citation type="submission" date="2021-06" db="EMBL/GenBank/DDBJ databases">
        <title>Parelaphostrongylus tenuis whole genome reference sequence.</title>
        <authorList>
            <person name="Garwood T.J."/>
            <person name="Larsen P.A."/>
            <person name="Fountain-Jones N.M."/>
            <person name="Garbe J.R."/>
            <person name="Macchietto M.G."/>
            <person name="Kania S.A."/>
            <person name="Gerhold R.W."/>
            <person name="Richards J.E."/>
            <person name="Wolf T.M."/>
        </authorList>
    </citation>
    <scope>NUCLEOTIDE SEQUENCE</scope>
    <source>
        <strain evidence="1">MNPRO001-30</strain>
        <tissue evidence="1">Meninges</tissue>
    </source>
</reference>
<dbReference type="AlphaFoldDB" id="A0AAD5QEA6"/>
<organism evidence="1 2">
    <name type="scientific">Parelaphostrongylus tenuis</name>
    <name type="common">Meningeal worm</name>
    <dbReference type="NCBI Taxonomy" id="148309"/>
    <lineage>
        <taxon>Eukaryota</taxon>
        <taxon>Metazoa</taxon>
        <taxon>Ecdysozoa</taxon>
        <taxon>Nematoda</taxon>
        <taxon>Chromadorea</taxon>
        <taxon>Rhabditida</taxon>
        <taxon>Rhabditina</taxon>
        <taxon>Rhabditomorpha</taxon>
        <taxon>Strongyloidea</taxon>
        <taxon>Metastrongylidae</taxon>
        <taxon>Parelaphostrongylus</taxon>
    </lineage>
</organism>
<proteinExistence type="predicted"/>
<dbReference type="Proteomes" id="UP001196413">
    <property type="component" value="Unassembled WGS sequence"/>
</dbReference>
<sequence>MYAYNNTRESVNEIILLTNLSNTMFLNYVLSVAKNLSSENMLGRKWKNKMLLLECLMRSGNHRRHQEYSQKHAQPKSKYINLKIIEKTFYCQRSSLCSAYITNQKKQVIA</sequence>